<evidence type="ECO:0000313" key="2">
    <source>
        <dbReference type="EMBL" id="MFD1927673.1"/>
    </source>
</evidence>
<protein>
    <recommendedName>
        <fullName evidence="4">DUF4179 domain-containing protein</fullName>
    </recommendedName>
</protein>
<keyword evidence="1" id="KW-1133">Transmembrane helix</keyword>
<reference evidence="3" key="1">
    <citation type="journal article" date="2019" name="Int. J. Syst. Evol. Microbiol.">
        <title>The Global Catalogue of Microorganisms (GCM) 10K type strain sequencing project: providing services to taxonomists for standard genome sequencing and annotation.</title>
        <authorList>
            <consortium name="The Broad Institute Genomics Platform"/>
            <consortium name="The Broad Institute Genome Sequencing Center for Infectious Disease"/>
            <person name="Wu L."/>
            <person name="Ma J."/>
        </authorList>
    </citation>
    <scope>NUCLEOTIDE SEQUENCE [LARGE SCALE GENOMIC DNA]</scope>
    <source>
        <strain evidence="3">CGMCC 4.7177</strain>
    </source>
</reference>
<keyword evidence="3" id="KW-1185">Reference proteome</keyword>
<dbReference type="RefSeq" id="WP_381536330.1">
    <property type="nucleotide sequence ID" value="NZ_JBHUGI010000014.1"/>
</dbReference>
<gene>
    <name evidence="2" type="ORF">ACFSFY_06285</name>
</gene>
<comment type="caution">
    <text evidence="2">The sequence shown here is derived from an EMBL/GenBank/DDBJ whole genome shotgun (WGS) entry which is preliminary data.</text>
</comment>
<evidence type="ECO:0008006" key="4">
    <source>
        <dbReference type="Google" id="ProtNLM"/>
    </source>
</evidence>
<proteinExistence type="predicted"/>
<evidence type="ECO:0000256" key="1">
    <source>
        <dbReference type="SAM" id="Phobius"/>
    </source>
</evidence>
<feature type="transmembrane region" description="Helical" evidence="1">
    <location>
        <begin position="49"/>
        <end position="69"/>
    </location>
</feature>
<accession>A0ABW4SE04</accession>
<keyword evidence="1" id="KW-0812">Transmembrane</keyword>
<name>A0ABW4SE04_9BACL</name>
<dbReference type="Proteomes" id="UP001597218">
    <property type="component" value="Unassembled WGS sequence"/>
</dbReference>
<dbReference type="EMBL" id="JBHUGI010000014">
    <property type="protein sequence ID" value="MFD1927673.1"/>
    <property type="molecule type" value="Genomic_DNA"/>
</dbReference>
<organism evidence="2 3">
    <name type="scientific">Sporosarcina siberiensis</name>
    <dbReference type="NCBI Taxonomy" id="1365606"/>
    <lineage>
        <taxon>Bacteria</taxon>
        <taxon>Bacillati</taxon>
        <taxon>Bacillota</taxon>
        <taxon>Bacilli</taxon>
        <taxon>Bacillales</taxon>
        <taxon>Caryophanaceae</taxon>
        <taxon>Sporosarcina</taxon>
    </lineage>
</organism>
<keyword evidence="1" id="KW-0472">Membrane</keyword>
<evidence type="ECO:0000313" key="3">
    <source>
        <dbReference type="Proteomes" id="UP001597218"/>
    </source>
</evidence>
<sequence length="256" mass="28505">MSNKINKELQKIEIPKVLHERSKLGVNRAKAEQKKRRFRNATRLNYKKWISVASVFGILLAIMIGTSIYNNDGKLQGANFAITAYASSDDGNQLSTNLSSEKAVFGLSTEDRVGVLTSVSGGGDNFIFSNVILNITGENIDSITYTINKGKFIEDVTLTAKERSDRDWLLSEKIYTVYSHSGSDISQGIKEIGRTYTVMYNEQDSYPYTLAIPHDGNDVVVDDITIKVIVKYTDGKAEQEDIVVTQESDSISLRLK</sequence>